<keyword evidence="1" id="KW-0732">Signal</keyword>
<organism evidence="3 4">
    <name type="scientific">Eiseniibacteriota bacterium</name>
    <dbReference type="NCBI Taxonomy" id="2212470"/>
    <lineage>
        <taxon>Bacteria</taxon>
        <taxon>Candidatus Eiseniibacteriota</taxon>
    </lineage>
</organism>
<evidence type="ECO:0000313" key="4">
    <source>
        <dbReference type="Proteomes" id="UP000739538"/>
    </source>
</evidence>
<reference evidence="3" key="1">
    <citation type="submission" date="2020-04" db="EMBL/GenBank/DDBJ databases">
        <authorList>
            <person name="Zhang T."/>
        </authorList>
    </citation>
    <scope>NUCLEOTIDE SEQUENCE</scope>
    <source>
        <strain evidence="3">HKST-UBA02</strain>
    </source>
</reference>
<reference evidence="3" key="2">
    <citation type="journal article" date="2021" name="Microbiome">
        <title>Successional dynamics and alternative stable states in a saline activated sludge microbial community over 9 years.</title>
        <authorList>
            <person name="Wang Y."/>
            <person name="Ye J."/>
            <person name="Ju F."/>
            <person name="Liu L."/>
            <person name="Boyd J.A."/>
            <person name="Deng Y."/>
            <person name="Parks D.H."/>
            <person name="Jiang X."/>
            <person name="Yin X."/>
            <person name="Woodcroft B.J."/>
            <person name="Tyson G.W."/>
            <person name="Hugenholtz P."/>
            <person name="Polz M.F."/>
            <person name="Zhang T."/>
        </authorList>
    </citation>
    <scope>NUCLEOTIDE SEQUENCE</scope>
    <source>
        <strain evidence="3">HKST-UBA02</strain>
    </source>
</reference>
<name>A0A956SGU0_UNCEI</name>
<proteinExistence type="predicted"/>
<dbReference type="Pfam" id="PF20254">
    <property type="entry name" value="DMFA2_C"/>
    <property type="match status" value="1"/>
</dbReference>
<dbReference type="AlphaFoldDB" id="A0A956SGU0"/>
<sequence>MRTLTASGFLLSLVLAVSVLRVDAAPTQAATFDSCSNIESAAPPVPSVSARRDILYSQDFSNADPITGLPPGWSVGPNASVPYFDTFRSTEVYGNELPALGVELPLAPLNYRVGGPHITVPDLADTLTLEFTLRLEMADAPFYVQFVPLTPGGAWLGHEKTLLELGGETMDGMRTYRVSFQPWQEAGPGRIWIVFGLSYKKALREGRFWVDDLVLSSGRSANSLEFYVTPQSAAVGTSIDLHVSSQTQDVTCTVFRERAEAELWVDPFVLTECREQDIPPESWKNGCAWPVSGSIETTGWPSGVYTVRLDNGDTTDFTQVFLHDDGSTAPPEWDEPVLILPLFTSMAYNDWGGRSFYSSATTPEVCFDRPVRHPGSDFFDTIVYLVRWLERTGQPYRVATDLELHEGAACLRDARLWIIPGHSEYWTRAMRRETEAFIARGGSVLVLGGNVLWWQSRIARADDPVEPGQVDRLVCYKYMADLDPYQEIDPSLVTTHWDEPPLNESATQLFGLSWRTGGMVNWGTASNCPCEYDWHDGHGGYTVLHPEHWIFDGTGLSAGAQLGQRPAIVGYEVDGVPHSWVLDLPVPTEGADVPPGTILLGHASAWNQYHPDNHGDAFMAIRETPEGGVVFHAGTTWWCWGLADDDAVQQVTWNLIHRERRAASLTGGTSYLSVEPNPSRGSVDLLWHGVSDAPDRVELYSVDGRRLNALSLEPTGEGAKTRWDFRDADGSDVPPGVYFARTSRGAVGFVRLK</sequence>
<comment type="caution">
    <text evidence="3">The sequence shown here is derived from an EMBL/GenBank/DDBJ whole genome shotgun (WGS) entry which is preliminary data.</text>
</comment>
<evidence type="ECO:0000256" key="1">
    <source>
        <dbReference type="SAM" id="SignalP"/>
    </source>
</evidence>
<evidence type="ECO:0000313" key="3">
    <source>
        <dbReference type="EMBL" id="MCA9757748.1"/>
    </source>
</evidence>
<accession>A0A956SGU0</accession>
<dbReference type="InterPro" id="IPR046540">
    <property type="entry name" value="DMFA2_C"/>
</dbReference>
<feature type="domain" description="N,N-dimethylformamidase beta subunit-like C-terminal" evidence="2">
    <location>
        <begin position="274"/>
        <end position="643"/>
    </location>
</feature>
<dbReference type="EMBL" id="JAGQHS010000117">
    <property type="protein sequence ID" value="MCA9757748.1"/>
    <property type="molecule type" value="Genomic_DNA"/>
</dbReference>
<protein>
    <recommendedName>
        <fullName evidence="2">N,N-dimethylformamidase beta subunit-like C-terminal domain-containing protein</fullName>
    </recommendedName>
</protein>
<feature type="chain" id="PRO_5038114016" description="N,N-dimethylformamidase beta subunit-like C-terminal domain-containing protein" evidence="1">
    <location>
        <begin position="25"/>
        <end position="753"/>
    </location>
</feature>
<gene>
    <name evidence="3" type="ORF">KDA27_18245</name>
</gene>
<dbReference type="Proteomes" id="UP000739538">
    <property type="component" value="Unassembled WGS sequence"/>
</dbReference>
<evidence type="ECO:0000259" key="2">
    <source>
        <dbReference type="Pfam" id="PF20254"/>
    </source>
</evidence>
<feature type="signal peptide" evidence="1">
    <location>
        <begin position="1"/>
        <end position="24"/>
    </location>
</feature>